<dbReference type="Gene3D" id="3.40.50.300">
    <property type="entry name" value="P-loop containing nucleotide triphosphate hydrolases"/>
    <property type="match status" value="2"/>
</dbReference>
<feature type="coiled-coil region" evidence="4">
    <location>
        <begin position="581"/>
        <end position="615"/>
    </location>
</feature>
<dbReference type="OrthoDB" id="9795626at2"/>
<organism evidence="5 6">
    <name type="scientific">Exiguobacterium aurantiacum</name>
    <dbReference type="NCBI Taxonomy" id="33987"/>
    <lineage>
        <taxon>Bacteria</taxon>
        <taxon>Bacillati</taxon>
        <taxon>Bacillota</taxon>
        <taxon>Bacilli</taxon>
        <taxon>Bacillales</taxon>
        <taxon>Bacillales Family XII. Incertae Sedis</taxon>
        <taxon>Exiguobacterium</taxon>
    </lineage>
</organism>
<reference evidence="5 6" key="1">
    <citation type="submission" date="2018-06" db="EMBL/GenBank/DDBJ databases">
        <authorList>
            <consortium name="Pathogen Informatics"/>
            <person name="Doyle S."/>
        </authorList>
    </citation>
    <scope>NUCLEOTIDE SEQUENCE [LARGE SCALE GENOMIC DNA]</scope>
    <source>
        <strain evidence="5 6">NCTC13163</strain>
    </source>
</reference>
<dbReference type="SUPFAM" id="SSF52540">
    <property type="entry name" value="P-loop containing nucleoside triphosphate hydrolases"/>
    <property type="match status" value="2"/>
</dbReference>
<evidence type="ECO:0000313" key="5">
    <source>
        <dbReference type="EMBL" id="STO09269.1"/>
    </source>
</evidence>
<feature type="coiled-coil region" evidence="4">
    <location>
        <begin position="158"/>
        <end position="189"/>
    </location>
</feature>
<gene>
    <name evidence="5" type="ORF">NCTC13163_02686</name>
</gene>
<dbReference type="Proteomes" id="UP000254060">
    <property type="component" value="Unassembled WGS sequence"/>
</dbReference>
<dbReference type="STRING" id="1397694.GCA_000702585_00111"/>
<keyword evidence="4" id="KW-0175">Coiled coil</keyword>
<dbReference type="EMBL" id="UGGP01000001">
    <property type="protein sequence ID" value="STO09269.1"/>
    <property type="molecule type" value="Genomic_DNA"/>
</dbReference>
<evidence type="ECO:0000313" key="6">
    <source>
        <dbReference type="Proteomes" id="UP000254060"/>
    </source>
</evidence>
<evidence type="ECO:0000256" key="4">
    <source>
        <dbReference type="SAM" id="Coils"/>
    </source>
</evidence>
<comment type="similarity">
    <text evidence="1">Belongs to the SMC family. SbcC subfamily.</text>
</comment>
<accession>A0A377FWR1</accession>
<evidence type="ECO:0000256" key="3">
    <source>
        <dbReference type="ARBA" id="ARBA00013368"/>
    </source>
</evidence>
<protein>
    <recommendedName>
        <fullName evidence="3">Nuclease SbcCD subunit C</fullName>
    </recommendedName>
</protein>
<dbReference type="InterPro" id="IPR027417">
    <property type="entry name" value="P-loop_NTPase"/>
</dbReference>
<comment type="subunit">
    <text evidence="2">Heterodimer of SbcC and SbcD.</text>
</comment>
<evidence type="ECO:0000256" key="1">
    <source>
        <dbReference type="ARBA" id="ARBA00006930"/>
    </source>
</evidence>
<dbReference type="PANTHER" id="PTHR32114:SF2">
    <property type="entry name" value="ABC TRANSPORTER ABCH.3"/>
    <property type="match status" value="1"/>
</dbReference>
<feature type="coiled-coil region" evidence="4">
    <location>
        <begin position="728"/>
        <end position="762"/>
    </location>
</feature>
<dbReference type="PANTHER" id="PTHR32114">
    <property type="entry name" value="ABC TRANSPORTER ABCH.3"/>
    <property type="match status" value="1"/>
</dbReference>
<dbReference type="AlphaFoldDB" id="A0A377FWR1"/>
<feature type="coiled-coil region" evidence="4">
    <location>
        <begin position="514"/>
        <end position="548"/>
    </location>
</feature>
<feature type="coiled-coil region" evidence="4">
    <location>
        <begin position="282"/>
        <end position="378"/>
    </location>
</feature>
<evidence type="ECO:0000256" key="2">
    <source>
        <dbReference type="ARBA" id="ARBA00011322"/>
    </source>
</evidence>
<dbReference type="RefSeq" id="WP_029333734.1">
    <property type="nucleotide sequence ID" value="NZ_UGGP01000001.1"/>
</dbReference>
<proteinExistence type="inferred from homology"/>
<sequence length="959" mass="112332">MSKYRLKEMEIEGFRIYSKNKKVKFFNNITVVYGRNGRGKTTLQDALGWLFNNDITRYAEYNREWSRVKGSHIRSLLQPDISTAITARLEDVETFKVDTITRTEEDLKYSNLDFDKWFESAKRGDVLWANSLTQAKLQELAVAKGRDRLEILAPLLDLTEINLAIKKVEENLRKEKEILKRKHTSLTNISDREGREEYEILNEVSNIGEKISERMLQLIEVPHYPTNNTNKVQEIKEWETWCNSVLNIVSADQSLIENKINAIREKYFQIEEDTSSMEDEKLEEMEKRIAEEVLKIESKKDRIKELKNKIIFIKNNIVIVDESIQKISELNISQKNIDKDISNYEANKENQLDESMKIKEMEMQISKLKIQKDEIENYHEILLLNKQEIEEYHKKFTLTIKEINENKKELVEHENWLMKNTQTKNNENIKLLEDRLANIGDNIEELVNQNIELDKSFDILCGYISDESCPLCGKKHESISELEVTILHQKKRWENVFITHKKEIKEISNKLSEIRASNITKENTERAIKEIQRKISNAEINLLKVKGSFADFLKKIGVKISLCDFEDKDFKKMLEKNSNEILKLIDKKSEINGELNKLEIETKKLKNIIEVNQKKHYKCIAESNQINREISKEIEGLKSIYNSFDSSENFDTTEKLLLLLKNQIPLLERELENIDYKTDMIKVEKIEKEIFFKYKKRIEIISNTVMEIKKLLGYLDVLRENLKIVDTSSELKKEIKELEMNIEGLKKDKRNLREVQRKETNKEIGKISKRISKIFEILSDVSPWRTILPDAVVPDERERTNLVFRPVPQKLDSSIEEYLLKTNSNSTFAFSGGQLSLLGLSIFLSQVADKEKKNFGSPTFETLFLDDPIQMLDTLRDDALVSLICDIARERQVVISTSDIDFANKLILSSRPLWKDDEKSCGVIYYEQLYEDGPVISEINSKDWIESQRIYIPKIKEAK</sequence>
<name>A0A377FWR1_9BACL</name>